<dbReference type="Proteomes" id="UP001286313">
    <property type="component" value="Unassembled WGS sequence"/>
</dbReference>
<keyword evidence="2" id="KW-1133">Transmembrane helix</keyword>
<sequence>MAVPEAGGGMMTVAVVVMMMMMMVVGGVEGEQKVAASSPFCSDHTSFLTCDYKGNEETVFLERLSDAKKVYIHNTQDLVVLEDVCLGLGLFNVANVTFRVSPSISCSHLEQISLKLVNTAVNLVPGYITHLDMQGSKAGSVECHRELRQISVVNSAIDTLEVMKPIRGIHIKFDHTTIGTLKNLEMEERANLIFFNVTVGTLMRNSIRLHDASGLIFSSDIKHSHEQAIVLDSKSTLSIKGMDDRVTFAGPKDTVLVPQDISLTPQSNEADSKDNSNAPQTGTKTPPGSVTTQPEMKPPVVPPDVPAKETATSTSHTEKHPGVPPGVPGKQTATSIPHTDLVDDCPSPSVLLWAAPTILAAVEAIIIIINCTNWFPSLRWRKHKRGPEELGRIAVTGGGGGWGGGGVSWGGGSQGTGGGGWGGEAMVGTSGSQSWEGQQNMGGNTQAYQSWYYSSDNSQHNYTNVRQRTNE</sequence>
<dbReference type="EMBL" id="JAWQEG010002126">
    <property type="protein sequence ID" value="KAK3874203.1"/>
    <property type="molecule type" value="Genomic_DNA"/>
</dbReference>
<accession>A0AAE1FLM1</accession>
<gene>
    <name evidence="3" type="ORF">Pcinc_020838</name>
</gene>
<evidence type="ECO:0000313" key="3">
    <source>
        <dbReference type="EMBL" id="KAK3874203.1"/>
    </source>
</evidence>
<comment type="caution">
    <text evidence="3">The sequence shown here is derived from an EMBL/GenBank/DDBJ whole genome shotgun (WGS) entry which is preliminary data.</text>
</comment>
<keyword evidence="4" id="KW-1185">Reference proteome</keyword>
<keyword evidence="2" id="KW-0472">Membrane</keyword>
<feature type="transmembrane region" description="Helical" evidence="2">
    <location>
        <begin position="350"/>
        <end position="375"/>
    </location>
</feature>
<feature type="compositionally biased region" description="Polar residues" evidence="1">
    <location>
        <begin position="264"/>
        <end position="294"/>
    </location>
</feature>
<organism evidence="3 4">
    <name type="scientific">Petrolisthes cinctipes</name>
    <name type="common">Flat porcelain crab</name>
    <dbReference type="NCBI Taxonomy" id="88211"/>
    <lineage>
        <taxon>Eukaryota</taxon>
        <taxon>Metazoa</taxon>
        <taxon>Ecdysozoa</taxon>
        <taxon>Arthropoda</taxon>
        <taxon>Crustacea</taxon>
        <taxon>Multicrustacea</taxon>
        <taxon>Malacostraca</taxon>
        <taxon>Eumalacostraca</taxon>
        <taxon>Eucarida</taxon>
        <taxon>Decapoda</taxon>
        <taxon>Pleocyemata</taxon>
        <taxon>Anomura</taxon>
        <taxon>Galatheoidea</taxon>
        <taxon>Porcellanidae</taxon>
        <taxon>Petrolisthes</taxon>
    </lineage>
</organism>
<dbReference type="AlphaFoldDB" id="A0AAE1FLM1"/>
<evidence type="ECO:0000313" key="4">
    <source>
        <dbReference type="Proteomes" id="UP001286313"/>
    </source>
</evidence>
<feature type="compositionally biased region" description="Pro residues" evidence="1">
    <location>
        <begin position="296"/>
        <end position="305"/>
    </location>
</feature>
<feature type="region of interest" description="Disordered" evidence="1">
    <location>
        <begin position="264"/>
        <end position="337"/>
    </location>
</feature>
<keyword evidence="2" id="KW-0812">Transmembrane</keyword>
<proteinExistence type="predicted"/>
<feature type="transmembrane region" description="Helical" evidence="2">
    <location>
        <begin position="7"/>
        <end position="28"/>
    </location>
</feature>
<name>A0AAE1FLM1_PETCI</name>
<evidence type="ECO:0000256" key="1">
    <source>
        <dbReference type="SAM" id="MobiDB-lite"/>
    </source>
</evidence>
<evidence type="ECO:0000256" key="2">
    <source>
        <dbReference type="SAM" id="Phobius"/>
    </source>
</evidence>
<protein>
    <submittedName>
        <fullName evidence="3">Uncharacterized protein</fullName>
    </submittedName>
</protein>
<reference evidence="3" key="1">
    <citation type="submission" date="2023-10" db="EMBL/GenBank/DDBJ databases">
        <title>Genome assemblies of two species of porcelain crab, Petrolisthes cinctipes and Petrolisthes manimaculis (Anomura: Porcellanidae).</title>
        <authorList>
            <person name="Angst P."/>
        </authorList>
    </citation>
    <scope>NUCLEOTIDE SEQUENCE</scope>
    <source>
        <strain evidence="3">PB745_01</strain>
        <tissue evidence="3">Gill</tissue>
    </source>
</reference>